<sequence length="60" mass="6727">CNTLGRWYTISVEKDQAVCGNTCRNGVNPSALDIETTARALDVLWYILHTIRPATLTFSR</sequence>
<proteinExistence type="predicted"/>
<accession>A0A0B6Y8M8</accession>
<name>A0A0B6Y8M8_9EUPU</name>
<evidence type="ECO:0000313" key="1">
    <source>
        <dbReference type="EMBL" id="CEK52458.1"/>
    </source>
</evidence>
<dbReference type="EMBL" id="HACG01005593">
    <property type="protein sequence ID" value="CEK52458.1"/>
    <property type="molecule type" value="Transcribed_RNA"/>
</dbReference>
<gene>
    <name evidence="1" type="primary">ORF16877</name>
</gene>
<feature type="non-terminal residue" evidence="1">
    <location>
        <position position="1"/>
    </location>
</feature>
<dbReference type="AlphaFoldDB" id="A0A0B6Y8M8"/>
<reference evidence="1" key="1">
    <citation type="submission" date="2014-12" db="EMBL/GenBank/DDBJ databases">
        <title>Insight into the proteome of Arion vulgaris.</title>
        <authorList>
            <person name="Aradska J."/>
            <person name="Bulat T."/>
            <person name="Smidak R."/>
            <person name="Sarate P."/>
            <person name="Gangsoo J."/>
            <person name="Sialana F."/>
            <person name="Bilban M."/>
            <person name="Lubec G."/>
        </authorList>
    </citation>
    <scope>NUCLEOTIDE SEQUENCE</scope>
    <source>
        <tissue evidence="1">Skin</tissue>
    </source>
</reference>
<protein>
    <submittedName>
        <fullName evidence="1">Uncharacterized protein</fullName>
    </submittedName>
</protein>
<organism evidence="1">
    <name type="scientific">Arion vulgaris</name>
    <dbReference type="NCBI Taxonomy" id="1028688"/>
    <lineage>
        <taxon>Eukaryota</taxon>
        <taxon>Metazoa</taxon>
        <taxon>Spiralia</taxon>
        <taxon>Lophotrochozoa</taxon>
        <taxon>Mollusca</taxon>
        <taxon>Gastropoda</taxon>
        <taxon>Heterobranchia</taxon>
        <taxon>Euthyneura</taxon>
        <taxon>Panpulmonata</taxon>
        <taxon>Eupulmonata</taxon>
        <taxon>Stylommatophora</taxon>
        <taxon>Helicina</taxon>
        <taxon>Arionoidea</taxon>
        <taxon>Arionidae</taxon>
        <taxon>Arion</taxon>
    </lineage>
</organism>